<feature type="domain" description="Mutator-like transposase" evidence="1">
    <location>
        <begin position="1"/>
        <end position="137"/>
    </location>
</feature>
<proteinExistence type="predicted"/>
<evidence type="ECO:0000313" key="3">
    <source>
        <dbReference type="Proteomes" id="UP001153954"/>
    </source>
</evidence>
<dbReference type="AlphaFoldDB" id="A0AAU9TKK9"/>
<dbReference type="InterPro" id="IPR049012">
    <property type="entry name" value="Mutator_transp_dom"/>
</dbReference>
<organism evidence="2 3">
    <name type="scientific">Euphydryas editha</name>
    <name type="common">Edith's checkerspot</name>
    <dbReference type="NCBI Taxonomy" id="104508"/>
    <lineage>
        <taxon>Eukaryota</taxon>
        <taxon>Metazoa</taxon>
        <taxon>Ecdysozoa</taxon>
        <taxon>Arthropoda</taxon>
        <taxon>Hexapoda</taxon>
        <taxon>Insecta</taxon>
        <taxon>Pterygota</taxon>
        <taxon>Neoptera</taxon>
        <taxon>Endopterygota</taxon>
        <taxon>Lepidoptera</taxon>
        <taxon>Glossata</taxon>
        <taxon>Ditrysia</taxon>
        <taxon>Papilionoidea</taxon>
        <taxon>Nymphalidae</taxon>
        <taxon>Nymphalinae</taxon>
        <taxon>Euphydryas</taxon>
    </lineage>
</organism>
<evidence type="ECO:0000313" key="2">
    <source>
        <dbReference type="EMBL" id="CAH2088144.1"/>
    </source>
</evidence>
<reference evidence="2" key="1">
    <citation type="submission" date="2022-03" db="EMBL/GenBank/DDBJ databases">
        <authorList>
            <person name="Tunstrom K."/>
        </authorList>
    </citation>
    <scope>NUCLEOTIDE SEQUENCE</scope>
</reference>
<evidence type="ECO:0000259" key="1">
    <source>
        <dbReference type="Pfam" id="PF20700"/>
    </source>
</evidence>
<gene>
    <name evidence="2" type="ORF">EEDITHA_LOCUS4332</name>
</gene>
<dbReference type="Proteomes" id="UP001153954">
    <property type="component" value="Unassembled WGS sequence"/>
</dbReference>
<name>A0AAU9TKK9_EUPED</name>
<comment type="caution">
    <text evidence="2">The sequence shown here is derived from an EMBL/GenBank/DDBJ whole genome shotgun (WGS) entry which is preliminary data.</text>
</comment>
<dbReference type="EMBL" id="CAKOGL010000007">
    <property type="protein sequence ID" value="CAH2088144.1"/>
    <property type="molecule type" value="Genomic_DNA"/>
</dbReference>
<dbReference type="Pfam" id="PF20700">
    <property type="entry name" value="Mutator"/>
    <property type="match status" value="1"/>
</dbReference>
<keyword evidence="3" id="KW-1185">Reference proteome</keyword>
<sequence length="262" mass="30252">MEAEIIAEGFRNSIDMYNFIYGRVIADGDSSTYSKILEERPYRGITVEKIECRNHILRNMCNKLVAVSKDTKYPLSMRKMLTTRRILAIRKVICLAVKKHKNDSAELGVRINNLYADVSNSYNHGFGYHDNCLDHYCSSEKTSDDLVPKVRNSTYWSKIQHILGIIATHSRSLINDFDSNAVEQFNSIIAKFVSGKRTNLIQRRTYQSRCAAAVVVYNTKRPLYSIQKSLLGNTKKKKIQAKFQKFEETIFQKNTDIDCNRR</sequence>
<accession>A0AAU9TKK9</accession>
<protein>
    <recommendedName>
        <fullName evidence="1">Mutator-like transposase domain-containing protein</fullName>
    </recommendedName>
</protein>